<dbReference type="GO" id="GO:0046872">
    <property type="term" value="F:metal ion binding"/>
    <property type="evidence" value="ECO:0007669"/>
    <property type="project" value="InterPro"/>
</dbReference>
<keyword evidence="3" id="KW-0732">Signal</keyword>
<keyword evidence="4" id="KW-0449">Lipoprotein</keyword>
<dbReference type="InterPro" id="IPR006127">
    <property type="entry name" value="ZnuA-like"/>
</dbReference>
<evidence type="ECO:0000256" key="1">
    <source>
        <dbReference type="ARBA" id="ARBA00011028"/>
    </source>
</evidence>
<proteinExistence type="inferred from homology"/>
<dbReference type="PANTHER" id="PTHR42953:SF3">
    <property type="entry name" value="HIGH-AFFINITY ZINC UPTAKE SYSTEM PROTEIN ZNUA"/>
    <property type="match status" value="1"/>
</dbReference>
<evidence type="ECO:0000313" key="5">
    <source>
        <dbReference type="Proteomes" id="UP000826725"/>
    </source>
</evidence>
<sequence length="294" mass="32852">MLLFGSQPGEAAEKLHVVTSIFPLYDFTRQVGGERVEVKLLLPPGIEAHGFSPTPRDLVTVSQADLFFYTSRFLEPWAEAVVSAMGREQGRVVEVGREIIAQQVKNHKADRDHSGHGGIDPHIWLDPLNAVEMVNVISNILIKMDPDNGGFYRQNRKAYVEKLYEFDRETGKSLRNCRLKTIVSGGHFAFGPFAERYGLKAVSPFKGYSPNGQPSPRAIAALVDNIQNTGSRVIFHEELVQPKIARVIAEETGAKLLLLHGIHNVSRDELERGETWLSLMKKNVENLKQGLQCQ</sequence>
<keyword evidence="5" id="KW-1185">Reference proteome</keyword>
<dbReference type="AlphaFoldDB" id="A0A8D5FK82"/>
<comment type="similarity">
    <text evidence="1">Belongs to the bacterial solute-binding protein 9 family.</text>
</comment>
<organism evidence="4 5">
    <name type="scientific">Desulfomarina profundi</name>
    <dbReference type="NCBI Taxonomy" id="2772557"/>
    <lineage>
        <taxon>Bacteria</taxon>
        <taxon>Pseudomonadati</taxon>
        <taxon>Thermodesulfobacteriota</taxon>
        <taxon>Desulfobulbia</taxon>
        <taxon>Desulfobulbales</taxon>
        <taxon>Desulfobulbaceae</taxon>
        <taxon>Desulfomarina</taxon>
    </lineage>
</organism>
<keyword evidence="2" id="KW-0813">Transport</keyword>
<dbReference type="InterPro" id="IPR050492">
    <property type="entry name" value="Bact_metal-bind_prot9"/>
</dbReference>
<dbReference type="GO" id="GO:0030001">
    <property type="term" value="P:metal ion transport"/>
    <property type="evidence" value="ECO:0007669"/>
    <property type="project" value="InterPro"/>
</dbReference>
<dbReference type="Pfam" id="PF01297">
    <property type="entry name" value="ZnuA"/>
    <property type="match status" value="1"/>
</dbReference>
<dbReference type="PANTHER" id="PTHR42953">
    <property type="entry name" value="HIGH-AFFINITY ZINC UPTAKE SYSTEM PROTEIN ZNUA-RELATED"/>
    <property type="match status" value="1"/>
</dbReference>
<gene>
    <name evidence="4" type="primary">acdA</name>
    <name evidence="4" type="ORF">DGMP_36010</name>
</gene>
<protein>
    <submittedName>
        <fullName evidence="4">Periplasmic divalent manganese/zinc-binding lipoprotein</fullName>
    </submittedName>
</protein>
<dbReference type="EMBL" id="AP024086">
    <property type="protein sequence ID" value="BCL62908.1"/>
    <property type="molecule type" value="Genomic_DNA"/>
</dbReference>
<evidence type="ECO:0000256" key="3">
    <source>
        <dbReference type="ARBA" id="ARBA00022729"/>
    </source>
</evidence>
<reference evidence="4" key="1">
    <citation type="submission" date="2020-09" db="EMBL/GenBank/DDBJ databases">
        <title>Desulfogranum mesoprofundum gen. nov., sp. nov., a novel mesophilic, sulfate-reducing chemolithoautotroph isolated from a deep-sea hydrothermal vent chimney in the Suiyo Seamount.</title>
        <authorList>
            <person name="Hashimoto Y."/>
            <person name="Nakagawa S."/>
        </authorList>
    </citation>
    <scope>NUCLEOTIDE SEQUENCE</scope>
    <source>
        <strain evidence="4">KT2</strain>
    </source>
</reference>
<evidence type="ECO:0000256" key="2">
    <source>
        <dbReference type="ARBA" id="ARBA00022448"/>
    </source>
</evidence>
<name>A0A8D5FK82_9BACT</name>
<dbReference type="Proteomes" id="UP000826725">
    <property type="component" value="Chromosome"/>
</dbReference>
<evidence type="ECO:0000313" key="4">
    <source>
        <dbReference type="EMBL" id="BCL62908.1"/>
    </source>
</evidence>
<accession>A0A8D5FK82</accession>
<dbReference type="KEGG" id="dbk:DGMP_36010"/>